<reference evidence="12" key="1">
    <citation type="journal article" date="2017" name="Nat. Microbiol.">
        <title>Global analysis of biosynthetic gene clusters reveals vast potential of secondary metabolite production in Penicillium species.</title>
        <authorList>
            <person name="Nielsen J.C."/>
            <person name="Grijseels S."/>
            <person name="Prigent S."/>
            <person name="Ji B."/>
            <person name="Dainat J."/>
            <person name="Nielsen K.F."/>
            <person name="Frisvad J.C."/>
            <person name="Workman M."/>
            <person name="Nielsen J."/>
        </authorList>
    </citation>
    <scope>NUCLEOTIDE SEQUENCE [LARGE SCALE GENOMIC DNA]</scope>
    <source>
        <strain evidence="12">IBT 24891</strain>
    </source>
</reference>
<evidence type="ECO:0000256" key="5">
    <source>
        <dbReference type="ARBA" id="ARBA00023008"/>
    </source>
</evidence>
<comment type="caution">
    <text evidence="11">The sequence shown here is derived from an EMBL/GenBank/DDBJ whole genome shotgun (WGS) entry which is preliminary data.</text>
</comment>
<dbReference type="FunFam" id="2.60.40.420:FF:000038">
    <property type="entry name" value="Extracellular dihydrogeodin oxidase/laccase"/>
    <property type="match status" value="1"/>
</dbReference>
<proteinExistence type="inferred from homology"/>
<dbReference type="GO" id="GO:0016491">
    <property type="term" value="F:oxidoreductase activity"/>
    <property type="evidence" value="ECO:0007669"/>
    <property type="project" value="UniProtKB-KW"/>
</dbReference>
<dbReference type="AlphaFoldDB" id="A0A1V6TQR4"/>
<feature type="chain" id="PRO_5013003376" description="Multicopper oxidase" evidence="7">
    <location>
        <begin position="18"/>
        <end position="565"/>
    </location>
</feature>
<dbReference type="CDD" id="cd13880">
    <property type="entry name" value="CuRO_2_MaLCC_like"/>
    <property type="match status" value="1"/>
</dbReference>
<keyword evidence="4" id="KW-0560">Oxidoreductase</keyword>
<dbReference type="Gene3D" id="2.60.40.420">
    <property type="entry name" value="Cupredoxins - blue copper proteins"/>
    <property type="match status" value="3"/>
</dbReference>
<evidence type="ECO:0000256" key="6">
    <source>
        <dbReference type="ARBA" id="ARBA00023180"/>
    </source>
</evidence>
<sequence length="565" mass="63850">MRLNNFLFLAYAFTAAAISIPQLETRKDKHGDSKPKPCKGNTAHKRTKWCDYDINTDYTTTVPNTGVTREYWLSIDEMTAAPDGISRPVMAINGTIPGPTIHANWGDHVVIHVTNHLHESMNGTSIHWHGIRQNYTNQNDGVVSITQCPTAPGSTITYKWRAAQYGSSWYHSHIGLQAWEGVFGGIIINGPASKNYDVDKGMLFLNDWSHQTADQLFSHAQTIGPPTLDTGLINGTNKYNESGSYFTMRANKGESYRLRVVNAAIDTHWKFMIDNHKLTVIAMDLVPIKPYTVEYINIGMGQRYDVIVTADQPKARNHWIRAIPQTDCSENHNVDNIRGILHYHGKIGTPETSPWLFDDICLDESMSNLVPVVSKNVEEADWQALTDVTVGRNNKNLFRWYLNSTTMQVAWEEPTLKQIYEGTTDWEDSSGVIELPNADEWVYLLINTTMPISHPIHLHGHDFFILSQGIGAWDGTTVTSNPPRRDTALLESTGHLLMAWQTDNPGAWLAHCHIGWHTAEGFALQFVERYEEAKELIDWDYVNENCESWNAYDGEFDIEQDDSGV</sequence>
<evidence type="ECO:0000256" key="1">
    <source>
        <dbReference type="ARBA" id="ARBA00010609"/>
    </source>
</evidence>
<dbReference type="Pfam" id="PF07732">
    <property type="entry name" value="Cu-oxidase_3"/>
    <property type="match status" value="1"/>
</dbReference>
<accession>A0A1V6TQR4</accession>
<name>A0A1V6TQR4_9EURO</name>
<dbReference type="InterPro" id="IPR011706">
    <property type="entry name" value="Cu-oxidase_C"/>
</dbReference>
<keyword evidence="3" id="KW-0677">Repeat</keyword>
<dbReference type="InterPro" id="IPR011707">
    <property type="entry name" value="Cu-oxidase-like_N"/>
</dbReference>
<feature type="domain" description="Plastocyanin-like" evidence="10">
    <location>
        <begin position="77"/>
        <end position="192"/>
    </location>
</feature>
<dbReference type="STRING" id="303698.A0A1V6TQR4"/>
<evidence type="ECO:0000256" key="3">
    <source>
        <dbReference type="ARBA" id="ARBA00022737"/>
    </source>
</evidence>
<dbReference type="InterPro" id="IPR001117">
    <property type="entry name" value="Cu-oxidase_2nd"/>
</dbReference>
<dbReference type="PANTHER" id="PTHR11709">
    <property type="entry name" value="MULTI-COPPER OXIDASE"/>
    <property type="match status" value="1"/>
</dbReference>
<evidence type="ECO:0000256" key="4">
    <source>
        <dbReference type="ARBA" id="ARBA00023002"/>
    </source>
</evidence>
<dbReference type="PANTHER" id="PTHR11709:SF502">
    <property type="entry name" value="MULTICOPPER OXIDASE"/>
    <property type="match status" value="1"/>
</dbReference>
<dbReference type="Pfam" id="PF00394">
    <property type="entry name" value="Cu-oxidase"/>
    <property type="match status" value="1"/>
</dbReference>
<evidence type="ECO:0000256" key="7">
    <source>
        <dbReference type="SAM" id="SignalP"/>
    </source>
</evidence>
<dbReference type="InterPro" id="IPR045087">
    <property type="entry name" value="Cu-oxidase_fam"/>
</dbReference>
<evidence type="ECO:0008006" key="13">
    <source>
        <dbReference type="Google" id="ProtNLM"/>
    </source>
</evidence>
<evidence type="ECO:0000259" key="8">
    <source>
        <dbReference type="Pfam" id="PF00394"/>
    </source>
</evidence>
<keyword evidence="6" id="KW-0325">Glycoprotein</keyword>
<dbReference type="GO" id="GO:0005507">
    <property type="term" value="F:copper ion binding"/>
    <property type="evidence" value="ECO:0007669"/>
    <property type="project" value="InterPro"/>
</dbReference>
<dbReference type="Pfam" id="PF07731">
    <property type="entry name" value="Cu-oxidase_2"/>
    <property type="match status" value="1"/>
</dbReference>
<keyword evidence="2" id="KW-0479">Metal-binding</keyword>
<dbReference type="FunFam" id="2.60.40.420:FF:000021">
    <property type="entry name" value="Extracellular dihydrogeodin oxidase/laccase"/>
    <property type="match status" value="1"/>
</dbReference>
<keyword evidence="5" id="KW-0186">Copper</keyword>
<evidence type="ECO:0000256" key="2">
    <source>
        <dbReference type="ARBA" id="ARBA00022723"/>
    </source>
</evidence>
<keyword evidence="7" id="KW-0732">Signal</keyword>
<evidence type="ECO:0000313" key="11">
    <source>
        <dbReference type="EMBL" id="OQE28697.1"/>
    </source>
</evidence>
<dbReference type="InterPro" id="IPR008972">
    <property type="entry name" value="Cupredoxin"/>
</dbReference>
<dbReference type="CDD" id="cd13854">
    <property type="entry name" value="CuRO_1_MaLCC_like"/>
    <property type="match status" value="1"/>
</dbReference>
<dbReference type="OrthoDB" id="2121828at2759"/>
<evidence type="ECO:0000313" key="12">
    <source>
        <dbReference type="Proteomes" id="UP000191285"/>
    </source>
</evidence>
<evidence type="ECO:0000259" key="10">
    <source>
        <dbReference type="Pfam" id="PF07732"/>
    </source>
</evidence>
<dbReference type="Proteomes" id="UP000191285">
    <property type="component" value="Unassembled WGS sequence"/>
</dbReference>
<feature type="domain" description="Plastocyanin-like" evidence="8">
    <location>
        <begin position="202"/>
        <end position="345"/>
    </location>
</feature>
<comment type="similarity">
    <text evidence="1">Belongs to the multicopper oxidase family.</text>
</comment>
<dbReference type="SUPFAM" id="SSF49503">
    <property type="entry name" value="Cupredoxins"/>
    <property type="match status" value="3"/>
</dbReference>
<feature type="domain" description="Plastocyanin-like" evidence="9">
    <location>
        <begin position="414"/>
        <end position="529"/>
    </location>
</feature>
<dbReference type="EMBL" id="MLKD01000003">
    <property type="protein sequence ID" value="OQE28697.1"/>
    <property type="molecule type" value="Genomic_DNA"/>
</dbReference>
<organism evidence="11 12">
    <name type="scientific">Penicillium steckii</name>
    <dbReference type="NCBI Taxonomy" id="303698"/>
    <lineage>
        <taxon>Eukaryota</taxon>
        <taxon>Fungi</taxon>
        <taxon>Dikarya</taxon>
        <taxon>Ascomycota</taxon>
        <taxon>Pezizomycotina</taxon>
        <taxon>Eurotiomycetes</taxon>
        <taxon>Eurotiomycetidae</taxon>
        <taxon>Eurotiales</taxon>
        <taxon>Aspergillaceae</taxon>
        <taxon>Penicillium</taxon>
    </lineage>
</organism>
<feature type="signal peptide" evidence="7">
    <location>
        <begin position="1"/>
        <end position="17"/>
    </location>
</feature>
<evidence type="ECO:0000259" key="9">
    <source>
        <dbReference type="Pfam" id="PF07731"/>
    </source>
</evidence>
<protein>
    <recommendedName>
        <fullName evidence="13">Multicopper oxidase</fullName>
    </recommendedName>
</protein>
<dbReference type="CDD" id="cd13901">
    <property type="entry name" value="CuRO_3_MaLCC_like"/>
    <property type="match status" value="1"/>
</dbReference>
<keyword evidence="12" id="KW-1185">Reference proteome</keyword>
<gene>
    <name evidence="11" type="ORF">PENSTE_c003G06048</name>
</gene>